<dbReference type="EMBL" id="QJKJ01001455">
    <property type="protein sequence ID" value="RDY07497.1"/>
    <property type="molecule type" value="Genomic_DNA"/>
</dbReference>
<evidence type="ECO:0000313" key="1">
    <source>
        <dbReference type="EMBL" id="RDY07497.1"/>
    </source>
</evidence>
<dbReference type="AlphaFoldDB" id="A0A371HXG7"/>
<reference evidence="1" key="1">
    <citation type="submission" date="2018-05" db="EMBL/GenBank/DDBJ databases">
        <title>Draft genome of Mucuna pruriens seed.</title>
        <authorList>
            <person name="Nnadi N.E."/>
            <person name="Vos R."/>
            <person name="Hasami M.H."/>
            <person name="Devisetty U.K."/>
            <person name="Aguiy J.C."/>
        </authorList>
    </citation>
    <scope>NUCLEOTIDE SEQUENCE [LARGE SCALE GENOMIC DNA]</scope>
    <source>
        <strain evidence="1">JCA_2017</strain>
    </source>
</reference>
<evidence type="ECO:0000313" key="2">
    <source>
        <dbReference type="Proteomes" id="UP000257109"/>
    </source>
</evidence>
<accession>A0A371HXG7</accession>
<organism evidence="1 2">
    <name type="scientific">Mucuna pruriens</name>
    <name type="common">Velvet bean</name>
    <name type="synonym">Dolichos pruriens</name>
    <dbReference type="NCBI Taxonomy" id="157652"/>
    <lineage>
        <taxon>Eukaryota</taxon>
        <taxon>Viridiplantae</taxon>
        <taxon>Streptophyta</taxon>
        <taxon>Embryophyta</taxon>
        <taxon>Tracheophyta</taxon>
        <taxon>Spermatophyta</taxon>
        <taxon>Magnoliopsida</taxon>
        <taxon>eudicotyledons</taxon>
        <taxon>Gunneridae</taxon>
        <taxon>Pentapetalae</taxon>
        <taxon>rosids</taxon>
        <taxon>fabids</taxon>
        <taxon>Fabales</taxon>
        <taxon>Fabaceae</taxon>
        <taxon>Papilionoideae</taxon>
        <taxon>50 kb inversion clade</taxon>
        <taxon>NPAAA clade</taxon>
        <taxon>indigoferoid/millettioid clade</taxon>
        <taxon>Phaseoleae</taxon>
        <taxon>Mucuna</taxon>
    </lineage>
</organism>
<protein>
    <submittedName>
        <fullName evidence="1">Uncharacterized protein</fullName>
    </submittedName>
</protein>
<dbReference type="Proteomes" id="UP000257109">
    <property type="component" value="Unassembled WGS sequence"/>
</dbReference>
<feature type="non-terminal residue" evidence="1">
    <location>
        <position position="1"/>
    </location>
</feature>
<sequence>MSKCLWDILLNEQHAQYVQRNLNLSFKLCRIGLLGGRYYHSFFSDDVMEGVHVNLRSSKHLSYNETCYFLLHWIKNYI</sequence>
<comment type="caution">
    <text evidence="1">The sequence shown here is derived from an EMBL/GenBank/DDBJ whole genome shotgun (WGS) entry which is preliminary data.</text>
</comment>
<keyword evidence="2" id="KW-1185">Reference proteome</keyword>
<name>A0A371HXG7_MUCPR</name>
<proteinExistence type="predicted"/>
<gene>
    <name evidence="1" type="ORF">CR513_08387</name>
</gene>